<dbReference type="InterPro" id="IPR056926">
    <property type="entry name" value="FLQE3_permease"/>
</dbReference>
<protein>
    <recommendedName>
        <fullName evidence="4">ABC transporter permease</fullName>
    </recommendedName>
</protein>
<dbReference type="Proteomes" id="UP000726170">
    <property type="component" value="Unassembled WGS sequence"/>
</dbReference>
<evidence type="ECO:0008006" key="4">
    <source>
        <dbReference type="Google" id="ProtNLM"/>
    </source>
</evidence>
<organism evidence="2 3">
    <name type="scientific">Clostridium mobile</name>
    <dbReference type="NCBI Taxonomy" id="2841512"/>
    <lineage>
        <taxon>Bacteria</taxon>
        <taxon>Bacillati</taxon>
        <taxon>Bacillota</taxon>
        <taxon>Clostridia</taxon>
        <taxon>Eubacteriales</taxon>
        <taxon>Clostridiaceae</taxon>
        <taxon>Clostridium</taxon>
    </lineage>
</organism>
<feature type="transmembrane region" description="Helical" evidence="1">
    <location>
        <begin position="119"/>
        <end position="143"/>
    </location>
</feature>
<feature type="transmembrane region" description="Helical" evidence="1">
    <location>
        <begin position="88"/>
        <end position="112"/>
    </location>
</feature>
<dbReference type="EMBL" id="JAHLQF010000002">
    <property type="protein sequence ID" value="MBU5484059.1"/>
    <property type="molecule type" value="Genomic_DNA"/>
</dbReference>
<name>A0ABS6EI29_9CLOT</name>
<feature type="transmembrane region" description="Helical" evidence="1">
    <location>
        <begin position="199"/>
        <end position="218"/>
    </location>
</feature>
<reference evidence="2 3" key="1">
    <citation type="submission" date="2021-06" db="EMBL/GenBank/DDBJ databases">
        <authorList>
            <person name="Sun Q."/>
            <person name="Li D."/>
        </authorList>
    </citation>
    <scope>NUCLEOTIDE SEQUENCE [LARGE SCALE GENOMIC DNA]</scope>
    <source>
        <strain evidence="2 3">MSJ-11</strain>
    </source>
</reference>
<keyword evidence="1" id="KW-0812">Transmembrane</keyword>
<sequence>MRILNSVFYDIKFQIKHGFYSAYIVVSIFYIGILKYMPQIINKRVGTLIVFSDPSVLGALFMGGIFLLERDQNTLESLFVTPFRVEEYIISKVISLTIISVLSSGFIVFATYGFTINLIAFFLGVIITSSFYTLLGLIIVVYSKNLNNYLLNSCIITIFILPVVEYLSLYSTPIFYLLPGKASLQLINGAFFGISNLNFFYSIALLVSWSAITYLLAIRAFNRKVILKIGG</sequence>
<feature type="transmembrane region" description="Helical" evidence="1">
    <location>
        <begin position="45"/>
        <end position="68"/>
    </location>
</feature>
<evidence type="ECO:0000313" key="2">
    <source>
        <dbReference type="EMBL" id="MBU5484059.1"/>
    </source>
</evidence>
<keyword evidence="1" id="KW-1133">Transmembrane helix</keyword>
<dbReference type="RefSeq" id="WP_216438553.1">
    <property type="nucleotide sequence ID" value="NZ_JAHLQF010000002.1"/>
</dbReference>
<keyword evidence="1" id="KW-0472">Membrane</keyword>
<feature type="transmembrane region" description="Helical" evidence="1">
    <location>
        <begin position="149"/>
        <end position="167"/>
    </location>
</feature>
<feature type="transmembrane region" description="Helical" evidence="1">
    <location>
        <begin position="20"/>
        <end position="38"/>
    </location>
</feature>
<comment type="caution">
    <text evidence="2">The sequence shown here is derived from an EMBL/GenBank/DDBJ whole genome shotgun (WGS) entry which is preliminary data.</text>
</comment>
<keyword evidence="3" id="KW-1185">Reference proteome</keyword>
<evidence type="ECO:0000313" key="3">
    <source>
        <dbReference type="Proteomes" id="UP000726170"/>
    </source>
</evidence>
<dbReference type="Pfam" id="PF24686">
    <property type="entry name" value="FLQE3_permease"/>
    <property type="match status" value="1"/>
</dbReference>
<gene>
    <name evidence="2" type="ORF">KQI86_06925</name>
</gene>
<proteinExistence type="predicted"/>
<evidence type="ECO:0000256" key="1">
    <source>
        <dbReference type="SAM" id="Phobius"/>
    </source>
</evidence>
<accession>A0ABS6EI29</accession>